<evidence type="ECO:0008006" key="5">
    <source>
        <dbReference type="Google" id="ProtNLM"/>
    </source>
</evidence>
<gene>
    <name evidence="3" type="ORF">SEVIR_2G302700v2</name>
</gene>
<reference evidence="3" key="1">
    <citation type="submission" date="2019-03" db="EMBL/GenBank/DDBJ databases">
        <title>WGS assembly of Setaria viridis.</title>
        <authorList>
            <person name="Huang P."/>
            <person name="Jenkins J."/>
            <person name="Grimwood J."/>
            <person name="Barry K."/>
            <person name="Healey A."/>
            <person name="Mamidi S."/>
            <person name="Sreedasyam A."/>
            <person name="Shu S."/>
            <person name="Feldman M."/>
            <person name="Wu J."/>
            <person name="Yu Y."/>
            <person name="Chen C."/>
            <person name="Johnson J."/>
            <person name="Rokhsar D."/>
            <person name="Baxter I."/>
            <person name="Schmutz J."/>
            <person name="Brutnell T."/>
            <person name="Kellogg E."/>
        </authorList>
    </citation>
    <scope>NUCLEOTIDE SEQUENCE [LARGE SCALE GENOMIC DNA]</scope>
</reference>
<dbReference type="Gramene" id="TKW34370">
    <property type="protein sequence ID" value="TKW34370"/>
    <property type="gene ID" value="SEVIR_2G302700v2"/>
</dbReference>
<feature type="region of interest" description="Disordered" evidence="1">
    <location>
        <begin position="295"/>
        <end position="352"/>
    </location>
</feature>
<accession>A0A4U6VWK1</accession>
<dbReference type="EMBL" id="CM016553">
    <property type="protein sequence ID" value="TKW34370.1"/>
    <property type="molecule type" value="Genomic_DNA"/>
</dbReference>
<feature type="transmembrane region" description="Helical" evidence="2">
    <location>
        <begin position="359"/>
        <end position="384"/>
    </location>
</feature>
<dbReference type="OMA" id="YELTIVV"/>
<proteinExistence type="predicted"/>
<sequence>MGASTNLYELAIVVVDEPTNGNQEENVNINVDDNNVSDSENTVNTLDPHAQFASVDEQPVYTSDIYDPKNWDNLNNKARDILVEKGPTREENIEFPLDAASRHFSYAHYSRKLSNEEVHDRKWLVYSKYVDKVLYFCCKIFNSSTSKSPSSLARDGLRNWRHISEKLREHKNSVEHISNLNSWNELRAKLWKKETINNELQQQITKEKEQLRQVLLRIIAIVKFLGKRNLIKIEEYFLGFLKVYDTSGLELFDVLLESMESFGLNISDIRGQGYDNGSNMKGKQQGYRFVKHKTPVARSTRAPAAAPPDPPPHRPTRRPPAAPPDARPATRRLTRRPPRHPPPDTPPAARHASCPTRSYNIILCISLLCLIFFIWTIGILHTFLGLNFSTSHSFFHLTARSDLRERLNIQYER</sequence>
<name>A0A4U6VWK1_SETVI</name>
<dbReference type="PANTHER" id="PTHR45749:SF35">
    <property type="entry name" value="AC-LIKE TRANSPOSASE-RELATED"/>
    <property type="match status" value="1"/>
</dbReference>
<organism evidence="3 4">
    <name type="scientific">Setaria viridis</name>
    <name type="common">Green bristlegrass</name>
    <name type="synonym">Setaria italica subsp. viridis</name>
    <dbReference type="NCBI Taxonomy" id="4556"/>
    <lineage>
        <taxon>Eukaryota</taxon>
        <taxon>Viridiplantae</taxon>
        <taxon>Streptophyta</taxon>
        <taxon>Embryophyta</taxon>
        <taxon>Tracheophyta</taxon>
        <taxon>Spermatophyta</taxon>
        <taxon>Magnoliopsida</taxon>
        <taxon>Liliopsida</taxon>
        <taxon>Poales</taxon>
        <taxon>Poaceae</taxon>
        <taxon>PACMAD clade</taxon>
        <taxon>Panicoideae</taxon>
        <taxon>Panicodae</taxon>
        <taxon>Paniceae</taxon>
        <taxon>Cenchrinae</taxon>
        <taxon>Setaria</taxon>
    </lineage>
</organism>
<keyword evidence="4" id="KW-1185">Reference proteome</keyword>
<keyword evidence="2" id="KW-0812">Transmembrane</keyword>
<evidence type="ECO:0000313" key="3">
    <source>
        <dbReference type="EMBL" id="TKW34370.1"/>
    </source>
</evidence>
<evidence type="ECO:0000256" key="1">
    <source>
        <dbReference type="SAM" id="MobiDB-lite"/>
    </source>
</evidence>
<dbReference type="PANTHER" id="PTHR45749">
    <property type="match status" value="1"/>
</dbReference>
<keyword evidence="2" id="KW-0472">Membrane</keyword>
<feature type="compositionally biased region" description="Basic residues" evidence="1">
    <location>
        <begin position="329"/>
        <end position="339"/>
    </location>
</feature>
<keyword evidence="2" id="KW-1133">Transmembrane helix</keyword>
<protein>
    <recommendedName>
        <fullName evidence="5">TTF-type domain-containing protein</fullName>
    </recommendedName>
</protein>
<dbReference type="AlphaFoldDB" id="A0A4U6VWK1"/>
<dbReference type="Proteomes" id="UP000298652">
    <property type="component" value="Chromosome 2"/>
</dbReference>
<evidence type="ECO:0000256" key="2">
    <source>
        <dbReference type="SAM" id="Phobius"/>
    </source>
</evidence>
<evidence type="ECO:0000313" key="4">
    <source>
        <dbReference type="Proteomes" id="UP000298652"/>
    </source>
</evidence>